<dbReference type="Proteomes" id="UP000315677">
    <property type="component" value="Unassembled WGS sequence"/>
</dbReference>
<gene>
    <name evidence="2" type="ORF">FB558_6767</name>
</gene>
<reference evidence="2 3" key="1">
    <citation type="submission" date="2019-06" db="EMBL/GenBank/DDBJ databases">
        <title>Sequencing the genomes of 1000 actinobacteria strains.</title>
        <authorList>
            <person name="Klenk H.-P."/>
        </authorList>
    </citation>
    <scope>NUCLEOTIDE SEQUENCE [LARGE SCALE GENOMIC DNA]</scope>
    <source>
        <strain evidence="2 3">DSM 45301</strain>
    </source>
</reference>
<name>A0A543DAZ1_9PSEU</name>
<sequence length="167" mass="16605">MPSLRVLAAAAALLLCGGCATTEAPPAAPAAAPAPAHCAETTATPTGERPPALASSTSGWFGQDDLWVGLPDYPPAAQGDALVLRFPVVTLDDGAPTDERGAPVVTAERVDAAGEAPGQVGAFAHAYGTGELSFWPASVVFPDPGCWAVTGLLGTASLQFTVAVAAP</sequence>
<keyword evidence="3" id="KW-1185">Reference proteome</keyword>
<keyword evidence="1" id="KW-0732">Signal</keyword>
<evidence type="ECO:0008006" key="4">
    <source>
        <dbReference type="Google" id="ProtNLM"/>
    </source>
</evidence>
<evidence type="ECO:0000313" key="3">
    <source>
        <dbReference type="Proteomes" id="UP000315677"/>
    </source>
</evidence>
<evidence type="ECO:0000256" key="1">
    <source>
        <dbReference type="SAM" id="SignalP"/>
    </source>
</evidence>
<comment type="caution">
    <text evidence="2">The sequence shown here is derived from an EMBL/GenBank/DDBJ whole genome shotgun (WGS) entry which is preliminary data.</text>
</comment>
<feature type="chain" id="PRO_5038918854" description="Lipoprotein" evidence="1">
    <location>
        <begin position="25"/>
        <end position="167"/>
    </location>
</feature>
<dbReference type="RefSeq" id="WP_142060412.1">
    <property type="nucleotide sequence ID" value="NZ_VFPA01000004.1"/>
</dbReference>
<evidence type="ECO:0000313" key="2">
    <source>
        <dbReference type="EMBL" id="TQM06507.1"/>
    </source>
</evidence>
<accession>A0A543DAZ1</accession>
<dbReference type="AlphaFoldDB" id="A0A543DAZ1"/>
<organism evidence="2 3">
    <name type="scientific">Pseudonocardia kunmingensis</name>
    <dbReference type="NCBI Taxonomy" id="630975"/>
    <lineage>
        <taxon>Bacteria</taxon>
        <taxon>Bacillati</taxon>
        <taxon>Actinomycetota</taxon>
        <taxon>Actinomycetes</taxon>
        <taxon>Pseudonocardiales</taxon>
        <taxon>Pseudonocardiaceae</taxon>
        <taxon>Pseudonocardia</taxon>
    </lineage>
</organism>
<feature type="signal peptide" evidence="1">
    <location>
        <begin position="1"/>
        <end position="24"/>
    </location>
</feature>
<dbReference type="EMBL" id="VFPA01000004">
    <property type="protein sequence ID" value="TQM06507.1"/>
    <property type="molecule type" value="Genomic_DNA"/>
</dbReference>
<dbReference type="OrthoDB" id="3576100at2"/>
<protein>
    <recommendedName>
        <fullName evidence="4">Lipoprotein</fullName>
    </recommendedName>
</protein>
<proteinExistence type="predicted"/>